<protein>
    <recommendedName>
        <fullName evidence="1">Sdz-33 F-box domain-containing protein</fullName>
    </recommendedName>
</protein>
<dbReference type="InterPro" id="IPR012885">
    <property type="entry name" value="F-box_Sdz-33"/>
</dbReference>
<proteinExistence type="predicted"/>
<dbReference type="Proteomes" id="UP000008068">
    <property type="component" value="Unassembled WGS sequence"/>
</dbReference>
<keyword evidence="3" id="KW-1185">Reference proteome</keyword>
<organism evidence="3">
    <name type="scientific">Caenorhabditis brenneri</name>
    <name type="common">Nematode worm</name>
    <dbReference type="NCBI Taxonomy" id="135651"/>
    <lineage>
        <taxon>Eukaryota</taxon>
        <taxon>Metazoa</taxon>
        <taxon>Ecdysozoa</taxon>
        <taxon>Nematoda</taxon>
        <taxon>Chromadorea</taxon>
        <taxon>Rhabditida</taxon>
        <taxon>Rhabditina</taxon>
        <taxon>Rhabditomorpha</taxon>
        <taxon>Rhabditoidea</taxon>
        <taxon>Rhabditidae</taxon>
        <taxon>Peloderinae</taxon>
        <taxon>Caenorhabditis</taxon>
    </lineage>
</organism>
<dbReference type="Pfam" id="PF07735">
    <property type="entry name" value="FBA_2"/>
    <property type="match status" value="1"/>
</dbReference>
<name>G0MQH1_CAEBE</name>
<dbReference type="EMBL" id="GL379807">
    <property type="protein sequence ID" value="EGT41571.1"/>
    <property type="molecule type" value="Genomic_DNA"/>
</dbReference>
<evidence type="ECO:0000259" key="1">
    <source>
        <dbReference type="Pfam" id="PF07735"/>
    </source>
</evidence>
<reference evidence="3" key="1">
    <citation type="submission" date="2011-07" db="EMBL/GenBank/DDBJ databases">
        <authorList>
            <consortium name="Caenorhabditis brenneri Sequencing and Analysis Consortium"/>
            <person name="Wilson R.K."/>
        </authorList>
    </citation>
    <scope>NUCLEOTIDE SEQUENCE [LARGE SCALE GENOMIC DNA]</scope>
    <source>
        <strain evidence="3">PB2801</strain>
    </source>
</reference>
<dbReference type="HOGENOM" id="CLU_970541_0_0_1"/>
<dbReference type="InParanoid" id="G0MQH1"/>
<dbReference type="InterPro" id="IPR053222">
    <property type="entry name" value="Zygotic_Embryogenesis-Asso"/>
</dbReference>
<gene>
    <name evidence="2" type="ORF">CAEBREN_14856</name>
</gene>
<evidence type="ECO:0000313" key="2">
    <source>
        <dbReference type="EMBL" id="EGT41571.1"/>
    </source>
</evidence>
<dbReference type="PANTHER" id="PTHR22899:SF0">
    <property type="entry name" value="F-BOX ASSOCIATED DOMAIN-CONTAINING PROTEIN-RELATED"/>
    <property type="match status" value="1"/>
</dbReference>
<sequence length="287" mass="33619">MKTHDIINLTLFSPLFKDQVNIHPKLTKEVKIHLSGRLEVSIEEDRLNFYSGNVLQLTPLRTWTPEQQVEFLKDLFNLEVALECDDFTASLNNCERMFVFFSELNVVQISFIEFGGHLRFFEQLRPSTTRLRLCYNPGLPNFQAVLARPFNYLAFVYPMSLKDILSINCKDTEIWSTRFLEDGMTELLNRWINGWNPLLEKFVVQFTKRRLQEDYIDRIMANVRNFPASISEGHPEVNSDCLLWRISTSTDRTFTLRGMLMDGRERTAKVVFDTFRGAMRLKIIALN</sequence>
<dbReference type="AlphaFoldDB" id="G0MQH1"/>
<evidence type="ECO:0000313" key="3">
    <source>
        <dbReference type="Proteomes" id="UP000008068"/>
    </source>
</evidence>
<accession>G0MQH1</accession>
<feature type="domain" description="Sdz-33 F-box" evidence="1">
    <location>
        <begin position="141"/>
        <end position="203"/>
    </location>
</feature>
<dbReference type="PANTHER" id="PTHR22899">
    <property type="entry name" value="CYCLIN-RELATED F-BOX FAMILY"/>
    <property type="match status" value="1"/>
</dbReference>